<dbReference type="Pfam" id="PF01965">
    <property type="entry name" value="DJ-1_PfpI"/>
    <property type="match status" value="1"/>
</dbReference>
<dbReference type="PANTHER" id="PTHR48094:SF12">
    <property type="entry name" value="PARKINSON DISEASE PROTEIN 7 HOMOLOG"/>
    <property type="match status" value="1"/>
</dbReference>
<sequence>MRTAATFLFLSRFATTTAFTPRHIHLNKRYYSPTTTAFSMKRVLVPIADDSEEIETTCITDTLTRFGAEVVIASVKPGGELVCKMSRGVKMVADIPIEEAVGQSWDLVALPGGMPGAEHLRDSETLISILKKQKEEGKLYGAICASPAVVLAAHGLVGEGATCFPADGLRSKMSSPVDEDVVVQGNVATSKGPGTALAFGVKLGELLYGKEKAKEVAGGLLI</sequence>
<dbReference type="Gene3D" id="3.40.50.880">
    <property type="match status" value="1"/>
</dbReference>
<dbReference type="AlphaFoldDB" id="A0ABD3QDC0"/>
<proteinExistence type="predicted"/>
<evidence type="ECO:0000313" key="4">
    <source>
        <dbReference type="EMBL" id="KAL3798097.1"/>
    </source>
</evidence>
<feature type="signal peptide" evidence="2">
    <location>
        <begin position="1"/>
        <end position="18"/>
    </location>
</feature>
<dbReference type="EMBL" id="JALLPJ020000230">
    <property type="protein sequence ID" value="KAL3798097.1"/>
    <property type="molecule type" value="Genomic_DNA"/>
</dbReference>
<dbReference type="FunFam" id="3.40.50.880:FF:000015">
    <property type="entry name" value="Protein DJ-1 homolog C"/>
    <property type="match status" value="1"/>
</dbReference>
<comment type="caution">
    <text evidence="4">The sequence shown here is derived from an EMBL/GenBank/DDBJ whole genome shotgun (WGS) entry which is preliminary data.</text>
</comment>
<reference evidence="4 5" key="1">
    <citation type="submission" date="2024-10" db="EMBL/GenBank/DDBJ databases">
        <title>Updated reference genomes for cyclostephanoid diatoms.</title>
        <authorList>
            <person name="Roberts W.R."/>
            <person name="Alverson A.J."/>
        </authorList>
    </citation>
    <scope>NUCLEOTIDE SEQUENCE [LARGE SCALE GENOMIC DNA]</scope>
    <source>
        <strain evidence="4 5">AJA010-31</strain>
    </source>
</reference>
<evidence type="ECO:0000256" key="1">
    <source>
        <dbReference type="ARBA" id="ARBA00022737"/>
    </source>
</evidence>
<dbReference type="Proteomes" id="UP001530400">
    <property type="component" value="Unassembled WGS sequence"/>
</dbReference>
<name>A0ABD3QDC0_9STRA</name>
<dbReference type="GO" id="GO:0005737">
    <property type="term" value="C:cytoplasm"/>
    <property type="evidence" value="ECO:0007669"/>
    <property type="project" value="UniProtKB-ARBA"/>
</dbReference>
<dbReference type="SUPFAM" id="SSF52317">
    <property type="entry name" value="Class I glutamine amidotransferase-like"/>
    <property type="match status" value="1"/>
</dbReference>
<gene>
    <name evidence="4" type="ORF">ACHAWO_010841</name>
</gene>
<dbReference type="InterPro" id="IPR006287">
    <property type="entry name" value="DJ-1"/>
</dbReference>
<feature type="domain" description="DJ-1/PfpI" evidence="3">
    <location>
        <begin position="41"/>
        <end position="203"/>
    </location>
</feature>
<protein>
    <recommendedName>
        <fullName evidence="3">DJ-1/PfpI domain-containing protein</fullName>
    </recommendedName>
</protein>
<dbReference type="CDD" id="cd03135">
    <property type="entry name" value="GATase1_DJ-1"/>
    <property type="match status" value="1"/>
</dbReference>
<feature type="chain" id="PRO_5044784438" description="DJ-1/PfpI domain-containing protein" evidence="2">
    <location>
        <begin position="19"/>
        <end position="222"/>
    </location>
</feature>
<accession>A0ABD3QDC0</accession>
<dbReference type="InterPro" id="IPR050325">
    <property type="entry name" value="Prot/Nucl_acid_deglycase"/>
</dbReference>
<keyword evidence="1" id="KW-0677">Repeat</keyword>
<dbReference type="InterPro" id="IPR029062">
    <property type="entry name" value="Class_I_gatase-like"/>
</dbReference>
<keyword evidence="2" id="KW-0732">Signal</keyword>
<dbReference type="InterPro" id="IPR002818">
    <property type="entry name" value="DJ-1/PfpI"/>
</dbReference>
<evidence type="ECO:0000313" key="5">
    <source>
        <dbReference type="Proteomes" id="UP001530400"/>
    </source>
</evidence>
<evidence type="ECO:0000256" key="2">
    <source>
        <dbReference type="SAM" id="SignalP"/>
    </source>
</evidence>
<evidence type="ECO:0000259" key="3">
    <source>
        <dbReference type="Pfam" id="PF01965"/>
    </source>
</evidence>
<organism evidence="4 5">
    <name type="scientific">Cyclotella atomus</name>
    <dbReference type="NCBI Taxonomy" id="382360"/>
    <lineage>
        <taxon>Eukaryota</taxon>
        <taxon>Sar</taxon>
        <taxon>Stramenopiles</taxon>
        <taxon>Ochrophyta</taxon>
        <taxon>Bacillariophyta</taxon>
        <taxon>Coscinodiscophyceae</taxon>
        <taxon>Thalassiosirophycidae</taxon>
        <taxon>Stephanodiscales</taxon>
        <taxon>Stephanodiscaceae</taxon>
        <taxon>Cyclotella</taxon>
    </lineage>
</organism>
<keyword evidence="5" id="KW-1185">Reference proteome</keyword>
<dbReference type="PANTHER" id="PTHR48094">
    <property type="entry name" value="PROTEIN/NUCLEIC ACID DEGLYCASE DJ-1-RELATED"/>
    <property type="match status" value="1"/>
</dbReference>
<dbReference type="NCBIfam" id="TIGR01383">
    <property type="entry name" value="not_thiJ"/>
    <property type="match status" value="1"/>
</dbReference>